<sequence length="42" mass="5034">MIRPLLSLERLLIYEREGKVGYRSHTDPLDWIPCLSRKEDFS</sequence>
<comment type="caution">
    <text evidence="1">The sequence shown here is derived from an EMBL/GenBank/DDBJ whole genome shotgun (WGS) entry which is preliminary data.</text>
</comment>
<accession>A0A3E2BQ70</accession>
<dbReference type="AlphaFoldDB" id="A0A3E2BQ70"/>
<reference evidence="1 2" key="1">
    <citation type="submission" date="2018-08" db="EMBL/GenBank/DDBJ databases">
        <title>Genome analysis of the thermophilic bacterium of the candidate phylum Aminicenantes from deep subsurface aquifer revealed its physiology and ecological role.</title>
        <authorList>
            <person name="Kadnikov V.V."/>
            <person name="Mardanov A.V."/>
            <person name="Beletsky A.V."/>
            <person name="Karnachuk O.V."/>
            <person name="Ravin N.V."/>
        </authorList>
    </citation>
    <scope>NUCLEOTIDE SEQUENCE [LARGE SCALE GENOMIC DNA]</scope>
    <source>
        <strain evidence="1">BY38</strain>
    </source>
</reference>
<gene>
    <name evidence="1" type="ORF">OP8BY_1400</name>
</gene>
<name>A0A3E2BQ70_9BACT</name>
<protein>
    <submittedName>
        <fullName evidence="1">Uncharacterized protein</fullName>
    </submittedName>
</protein>
<dbReference type="EMBL" id="QUAH01000002">
    <property type="protein sequence ID" value="RFT16787.1"/>
    <property type="molecule type" value="Genomic_DNA"/>
</dbReference>
<organism evidence="1 2">
    <name type="scientific">Candidatus Saccharicenans subterraneus</name>
    <dbReference type="NCBI Taxonomy" id="2508984"/>
    <lineage>
        <taxon>Bacteria</taxon>
        <taxon>Candidatus Aminicenantota</taxon>
        <taxon>Candidatus Aminicenantia</taxon>
        <taxon>Candidatus Aminicenantales</taxon>
        <taxon>Candidatus Saccharicenantaceae</taxon>
        <taxon>Candidatus Saccharicenans</taxon>
    </lineage>
</organism>
<evidence type="ECO:0000313" key="1">
    <source>
        <dbReference type="EMBL" id="RFT16787.1"/>
    </source>
</evidence>
<proteinExistence type="predicted"/>
<dbReference type="Proteomes" id="UP000257323">
    <property type="component" value="Unassembled WGS sequence"/>
</dbReference>
<evidence type="ECO:0000313" key="2">
    <source>
        <dbReference type="Proteomes" id="UP000257323"/>
    </source>
</evidence>